<sequence>MSAQELTATPFTSPIFSSVGAGQVVGQSKGTVAPKEALKLRLDPNLEVEIAIQAKLNGDIALSLLYVNFHILERSQPECWSYSEMGPPCMTCYAY</sequence>
<dbReference type="AlphaFoldDB" id="A0AA39PTB6"/>
<organism evidence="1 2">
    <name type="scientific">Armillaria novae-zelandiae</name>
    <dbReference type="NCBI Taxonomy" id="153914"/>
    <lineage>
        <taxon>Eukaryota</taxon>
        <taxon>Fungi</taxon>
        <taxon>Dikarya</taxon>
        <taxon>Basidiomycota</taxon>
        <taxon>Agaricomycotina</taxon>
        <taxon>Agaricomycetes</taxon>
        <taxon>Agaricomycetidae</taxon>
        <taxon>Agaricales</taxon>
        <taxon>Marasmiineae</taxon>
        <taxon>Physalacriaceae</taxon>
        <taxon>Armillaria</taxon>
    </lineage>
</organism>
<evidence type="ECO:0000313" key="1">
    <source>
        <dbReference type="EMBL" id="KAK0489396.1"/>
    </source>
</evidence>
<proteinExistence type="predicted"/>
<keyword evidence="2" id="KW-1185">Reference proteome</keyword>
<name>A0AA39PTB6_9AGAR</name>
<accession>A0AA39PTB6</accession>
<gene>
    <name evidence="1" type="ORF">IW261DRAFT_1557882</name>
</gene>
<dbReference type="Proteomes" id="UP001175227">
    <property type="component" value="Unassembled WGS sequence"/>
</dbReference>
<comment type="caution">
    <text evidence="1">The sequence shown here is derived from an EMBL/GenBank/DDBJ whole genome shotgun (WGS) entry which is preliminary data.</text>
</comment>
<reference evidence="1" key="1">
    <citation type="submission" date="2023-06" db="EMBL/GenBank/DDBJ databases">
        <authorList>
            <consortium name="Lawrence Berkeley National Laboratory"/>
            <person name="Ahrendt S."/>
            <person name="Sahu N."/>
            <person name="Indic B."/>
            <person name="Wong-Bajracharya J."/>
            <person name="Merenyi Z."/>
            <person name="Ke H.-M."/>
            <person name="Monk M."/>
            <person name="Kocsube S."/>
            <person name="Drula E."/>
            <person name="Lipzen A."/>
            <person name="Balint B."/>
            <person name="Henrissat B."/>
            <person name="Andreopoulos B."/>
            <person name="Martin F.M."/>
            <person name="Harder C.B."/>
            <person name="Rigling D."/>
            <person name="Ford K.L."/>
            <person name="Foster G.D."/>
            <person name="Pangilinan J."/>
            <person name="Papanicolaou A."/>
            <person name="Barry K."/>
            <person name="LaButti K."/>
            <person name="Viragh M."/>
            <person name="Koriabine M."/>
            <person name="Yan M."/>
            <person name="Riley R."/>
            <person name="Champramary S."/>
            <person name="Plett K.L."/>
            <person name="Tsai I.J."/>
            <person name="Slot J."/>
            <person name="Sipos G."/>
            <person name="Plett J."/>
            <person name="Nagy L.G."/>
            <person name="Grigoriev I.V."/>
        </authorList>
    </citation>
    <scope>NUCLEOTIDE SEQUENCE</scope>
    <source>
        <strain evidence="1">ICMP 16352</strain>
    </source>
</reference>
<evidence type="ECO:0000313" key="2">
    <source>
        <dbReference type="Proteomes" id="UP001175227"/>
    </source>
</evidence>
<protein>
    <submittedName>
        <fullName evidence="1">Uncharacterized protein</fullName>
    </submittedName>
</protein>
<dbReference type="EMBL" id="JAUEPR010000002">
    <property type="protein sequence ID" value="KAK0489396.1"/>
    <property type="molecule type" value="Genomic_DNA"/>
</dbReference>